<sequence length="41" mass="4323">MITARSKSCNEPARISDEDAVALLTSIAKGISRSSGSRMVL</sequence>
<organism evidence="1">
    <name type="scientific">gut metagenome</name>
    <dbReference type="NCBI Taxonomy" id="749906"/>
    <lineage>
        <taxon>unclassified sequences</taxon>
        <taxon>metagenomes</taxon>
        <taxon>organismal metagenomes</taxon>
    </lineage>
</organism>
<name>J9F586_9ZZZZ</name>
<protein>
    <submittedName>
        <fullName evidence="1">Uncharacterized protein</fullName>
    </submittedName>
</protein>
<comment type="caution">
    <text evidence="1">The sequence shown here is derived from an EMBL/GenBank/DDBJ whole genome shotgun (WGS) entry which is preliminary data.</text>
</comment>
<accession>J9F586</accession>
<reference evidence="1" key="1">
    <citation type="journal article" date="2012" name="PLoS ONE">
        <title>Gene sets for utilization of primary and secondary nutrition supplies in the distal gut of endangered iberian lynx.</title>
        <authorList>
            <person name="Alcaide M."/>
            <person name="Messina E."/>
            <person name="Richter M."/>
            <person name="Bargiela R."/>
            <person name="Peplies J."/>
            <person name="Huws S.A."/>
            <person name="Newbold C.J."/>
            <person name="Golyshin P.N."/>
            <person name="Simon M.A."/>
            <person name="Lopez G."/>
            <person name="Yakimov M.M."/>
            <person name="Ferrer M."/>
        </authorList>
    </citation>
    <scope>NUCLEOTIDE SEQUENCE</scope>
</reference>
<dbReference type="EMBL" id="AMCI01009344">
    <property type="protein sequence ID" value="EJW89668.1"/>
    <property type="molecule type" value="Genomic_DNA"/>
</dbReference>
<evidence type="ECO:0000313" key="1">
    <source>
        <dbReference type="EMBL" id="EJW89668.1"/>
    </source>
</evidence>
<dbReference type="AlphaFoldDB" id="J9F586"/>
<gene>
    <name evidence="1" type="ORF">EVA_22220</name>
</gene>
<proteinExistence type="predicted"/>